<sequence length="176" mass="20352">MNMTVDPHTEVRIVQSIQPNIPYHHNNRLSHVRRQARNLDKQTVSGNKDVRPVRLIHVRREARMLNSRVVGRSDEEGIHQKFENSHNRDASASLMQEHAQILLDISRMNRHTPVPTSRETMEINFNGADDFREISADKDVDSYEDSGESISDSEEVLAFLRGLSARKGHFREHWHG</sequence>
<reference evidence="1 2" key="1">
    <citation type="submission" date="2017-09" db="EMBL/GenBank/DDBJ databases">
        <title>WGS assembly of Aquilegia coerulea Goldsmith.</title>
        <authorList>
            <person name="Hodges S."/>
            <person name="Kramer E."/>
            <person name="Nordborg M."/>
            <person name="Tomkins J."/>
            <person name="Borevitz J."/>
            <person name="Derieg N."/>
            <person name="Yan J."/>
            <person name="Mihaltcheva S."/>
            <person name="Hayes R.D."/>
            <person name="Rokhsar D."/>
        </authorList>
    </citation>
    <scope>NUCLEOTIDE SEQUENCE [LARGE SCALE GENOMIC DNA]</scope>
    <source>
        <strain evidence="2">cv. Goldsmith</strain>
    </source>
</reference>
<dbReference type="InParanoid" id="A0A2G5CP85"/>
<proteinExistence type="predicted"/>
<gene>
    <name evidence="1" type="ORF">AQUCO_04400081v1</name>
</gene>
<keyword evidence="2" id="KW-1185">Reference proteome</keyword>
<protein>
    <submittedName>
        <fullName evidence="1">Uncharacterized protein</fullName>
    </submittedName>
</protein>
<accession>A0A2G5CP85</accession>
<dbReference type="OrthoDB" id="10474445at2759"/>
<dbReference type="Proteomes" id="UP000230069">
    <property type="component" value="Unassembled WGS sequence"/>
</dbReference>
<evidence type="ECO:0000313" key="2">
    <source>
        <dbReference type="Proteomes" id="UP000230069"/>
    </source>
</evidence>
<organism evidence="1 2">
    <name type="scientific">Aquilegia coerulea</name>
    <name type="common">Rocky mountain columbine</name>
    <dbReference type="NCBI Taxonomy" id="218851"/>
    <lineage>
        <taxon>Eukaryota</taxon>
        <taxon>Viridiplantae</taxon>
        <taxon>Streptophyta</taxon>
        <taxon>Embryophyta</taxon>
        <taxon>Tracheophyta</taxon>
        <taxon>Spermatophyta</taxon>
        <taxon>Magnoliopsida</taxon>
        <taxon>Ranunculales</taxon>
        <taxon>Ranunculaceae</taxon>
        <taxon>Thalictroideae</taxon>
        <taxon>Aquilegia</taxon>
    </lineage>
</organism>
<dbReference type="EMBL" id="KZ305061">
    <property type="protein sequence ID" value="PIA32647.1"/>
    <property type="molecule type" value="Genomic_DNA"/>
</dbReference>
<name>A0A2G5CP85_AQUCA</name>
<dbReference type="AlphaFoldDB" id="A0A2G5CP85"/>
<evidence type="ECO:0000313" key="1">
    <source>
        <dbReference type="EMBL" id="PIA32647.1"/>
    </source>
</evidence>